<keyword evidence="2" id="KW-0732">Signal</keyword>
<keyword evidence="6" id="KW-0969">Cilium</keyword>
<dbReference type="Gene3D" id="2.30.30.760">
    <property type="match status" value="1"/>
</dbReference>
<evidence type="ECO:0000256" key="4">
    <source>
        <dbReference type="RuleBase" id="RU362063"/>
    </source>
</evidence>
<comment type="caution">
    <text evidence="6">The sequence shown here is derived from an EMBL/GenBank/DDBJ whole genome shotgun (WGS) entry which is preliminary data.</text>
</comment>
<sequence>MFCGVAAGQAGQGTAVVPERTIYPGEELLAELVREVVVTNPNLRAGYAAVTEEVLGKVTTRTLLPGRTIPVGALRDAWAVERGATVPLIFAGGGLIITAVGTPLENAAVGDFIRVRNVETGVIISGTVLGDGSVRVATQ</sequence>
<dbReference type="InterPro" id="IPR017585">
    <property type="entry name" value="SAF_FlgA"/>
</dbReference>
<evidence type="ECO:0000313" key="6">
    <source>
        <dbReference type="EMBL" id="MCY0093514.1"/>
    </source>
</evidence>
<feature type="domain" description="SAF" evidence="5">
    <location>
        <begin position="13"/>
        <end position="75"/>
    </location>
</feature>
<dbReference type="SMART" id="SM00858">
    <property type="entry name" value="SAF"/>
    <property type="match status" value="1"/>
</dbReference>
<protein>
    <recommendedName>
        <fullName evidence="4">Flagella basal body P-ring formation protein FlgA</fullName>
    </recommendedName>
</protein>
<gene>
    <name evidence="6" type="primary">flgA</name>
    <name evidence="6" type="ORF">OEG82_05710</name>
</gene>
<dbReference type="InterPro" id="IPR039246">
    <property type="entry name" value="Flagellar_FlgA"/>
</dbReference>
<evidence type="ECO:0000259" key="5">
    <source>
        <dbReference type="SMART" id="SM00858"/>
    </source>
</evidence>
<dbReference type="CDD" id="cd11614">
    <property type="entry name" value="SAF_CpaB_FlgA_like"/>
    <property type="match status" value="1"/>
</dbReference>
<proteinExistence type="inferred from homology"/>
<dbReference type="InterPro" id="IPR013974">
    <property type="entry name" value="SAF"/>
</dbReference>
<keyword evidence="4" id="KW-1005">Bacterial flagellum biogenesis</keyword>
<keyword evidence="6" id="KW-0282">Flagellum</keyword>
<dbReference type="NCBIfam" id="TIGR03170">
    <property type="entry name" value="flgA_cterm"/>
    <property type="match status" value="1"/>
</dbReference>
<comment type="similarity">
    <text evidence="4">Belongs to the FlgA family.</text>
</comment>
<dbReference type="Proteomes" id="UP001081283">
    <property type="component" value="Unassembled WGS sequence"/>
</dbReference>
<evidence type="ECO:0000256" key="1">
    <source>
        <dbReference type="ARBA" id="ARBA00004418"/>
    </source>
</evidence>
<evidence type="ECO:0000256" key="2">
    <source>
        <dbReference type="ARBA" id="ARBA00022729"/>
    </source>
</evidence>
<comment type="subcellular location">
    <subcellularLocation>
        <location evidence="1 4">Periplasm</location>
    </subcellularLocation>
</comment>
<dbReference type="PANTHER" id="PTHR36307">
    <property type="entry name" value="FLAGELLA BASAL BODY P-RING FORMATION PROTEIN FLGA"/>
    <property type="match status" value="1"/>
</dbReference>
<name>A0ABT3YCC1_9HYPH</name>
<keyword evidence="6" id="KW-0966">Cell projection</keyword>
<dbReference type="Pfam" id="PF13144">
    <property type="entry name" value="ChapFlgA"/>
    <property type="match status" value="1"/>
</dbReference>
<reference evidence="6" key="1">
    <citation type="submission" date="2022-10" db="EMBL/GenBank/DDBJ databases">
        <title>Hoeflea sp. J2-29, isolated from marine algae.</title>
        <authorList>
            <person name="Kristyanto S."/>
            <person name="Kim J.M."/>
            <person name="Jeon C.O."/>
        </authorList>
    </citation>
    <scope>NUCLEOTIDE SEQUENCE</scope>
    <source>
        <strain evidence="6">J2-29</strain>
    </source>
</reference>
<accession>A0ABT3YCC1</accession>
<evidence type="ECO:0000256" key="3">
    <source>
        <dbReference type="ARBA" id="ARBA00022764"/>
    </source>
</evidence>
<organism evidence="6 7">
    <name type="scientific">Hoeflea ulvae</name>
    <dbReference type="NCBI Taxonomy" id="2983764"/>
    <lineage>
        <taxon>Bacteria</taxon>
        <taxon>Pseudomonadati</taxon>
        <taxon>Pseudomonadota</taxon>
        <taxon>Alphaproteobacteria</taxon>
        <taxon>Hyphomicrobiales</taxon>
        <taxon>Rhizobiaceae</taxon>
        <taxon>Hoeflea</taxon>
    </lineage>
</organism>
<dbReference type="PANTHER" id="PTHR36307:SF1">
    <property type="entry name" value="FLAGELLA BASAL BODY P-RING FORMATION PROTEIN FLGA"/>
    <property type="match status" value="1"/>
</dbReference>
<evidence type="ECO:0000313" key="7">
    <source>
        <dbReference type="Proteomes" id="UP001081283"/>
    </source>
</evidence>
<keyword evidence="7" id="KW-1185">Reference proteome</keyword>
<dbReference type="EMBL" id="JAOVZQ010000001">
    <property type="protein sequence ID" value="MCY0093514.1"/>
    <property type="molecule type" value="Genomic_DNA"/>
</dbReference>
<keyword evidence="3 4" id="KW-0574">Periplasm</keyword>
<comment type="function">
    <text evidence="4">Involved in the assembly process of the P-ring formation. It may associate with FlgF on the rod constituting a structure essential for the P-ring assembly or may act as a modulator protein for the P-ring assembly.</text>
</comment>